<feature type="domain" description="N-acetyltransferase" evidence="1">
    <location>
        <begin position="37"/>
        <end position="222"/>
    </location>
</feature>
<protein>
    <recommendedName>
        <fullName evidence="1">N-acetyltransferase domain-containing protein</fullName>
    </recommendedName>
</protein>
<dbReference type="InterPro" id="IPR000182">
    <property type="entry name" value="GNAT_dom"/>
</dbReference>
<organism evidence="2 3">
    <name type="scientific">Aspergillus leporis</name>
    <dbReference type="NCBI Taxonomy" id="41062"/>
    <lineage>
        <taxon>Eukaryota</taxon>
        <taxon>Fungi</taxon>
        <taxon>Dikarya</taxon>
        <taxon>Ascomycota</taxon>
        <taxon>Pezizomycotina</taxon>
        <taxon>Eurotiomycetes</taxon>
        <taxon>Eurotiomycetidae</taxon>
        <taxon>Eurotiales</taxon>
        <taxon>Aspergillaceae</taxon>
        <taxon>Aspergillus</taxon>
        <taxon>Aspergillus subgen. Circumdati</taxon>
    </lineage>
</organism>
<accession>A0A5N5WIP0</accession>
<proteinExistence type="predicted"/>
<evidence type="ECO:0000313" key="3">
    <source>
        <dbReference type="Proteomes" id="UP000326565"/>
    </source>
</evidence>
<dbReference type="AlphaFoldDB" id="A0A5N5WIP0"/>
<dbReference type="InterPro" id="IPR016181">
    <property type="entry name" value="Acyl_CoA_acyltransferase"/>
</dbReference>
<dbReference type="GO" id="GO:0016747">
    <property type="term" value="F:acyltransferase activity, transferring groups other than amino-acyl groups"/>
    <property type="evidence" value="ECO:0007669"/>
    <property type="project" value="InterPro"/>
</dbReference>
<dbReference type="Proteomes" id="UP000326565">
    <property type="component" value="Unassembled WGS sequence"/>
</dbReference>
<dbReference type="Pfam" id="PF13673">
    <property type="entry name" value="Acetyltransf_10"/>
    <property type="match status" value="1"/>
</dbReference>
<reference evidence="2 3" key="1">
    <citation type="submission" date="2019-04" db="EMBL/GenBank/DDBJ databases">
        <title>Friends and foes A comparative genomics study of 23 Aspergillus species from section Flavi.</title>
        <authorList>
            <consortium name="DOE Joint Genome Institute"/>
            <person name="Kjaerbolling I."/>
            <person name="Vesth T."/>
            <person name="Frisvad J.C."/>
            <person name="Nybo J.L."/>
            <person name="Theobald S."/>
            <person name="Kildgaard S."/>
            <person name="Isbrandt T."/>
            <person name="Kuo A."/>
            <person name="Sato A."/>
            <person name="Lyhne E.K."/>
            <person name="Kogle M.E."/>
            <person name="Wiebenga A."/>
            <person name="Kun R.S."/>
            <person name="Lubbers R.J."/>
            <person name="Makela M.R."/>
            <person name="Barry K."/>
            <person name="Chovatia M."/>
            <person name="Clum A."/>
            <person name="Daum C."/>
            <person name="Haridas S."/>
            <person name="He G."/>
            <person name="LaButti K."/>
            <person name="Lipzen A."/>
            <person name="Mondo S."/>
            <person name="Riley R."/>
            <person name="Salamov A."/>
            <person name="Simmons B.A."/>
            <person name="Magnuson J.K."/>
            <person name="Henrissat B."/>
            <person name="Mortensen U.H."/>
            <person name="Larsen T.O."/>
            <person name="Devries R.P."/>
            <person name="Grigoriev I.V."/>
            <person name="Machida M."/>
            <person name="Baker S.E."/>
            <person name="Andersen M.R."/>
        </authorList>
    </citation>
    <scope>NUCLEOTIDE SEQUENCE [LARGE SCALE GENOMIC DNA]</scope>
    <source>
        <strain evidence="2 3">CBS 151.66</strain>
    </source>
</reference>
<dbReference type="PANTHER" id="PTHR42791">
    <property type="entry name" value="GNAT FAMILY ACETYLTRANSFERASE"/>
    <property type="match status" value="1"/>
</dbReference>
<evidence type="ECO:0000313" key="2">
    <source>
        <dbReference type="EMBL" id="KAB8068353.1"/>
    </source>
</evidence>
<dbReference type="OrthoDB" id="410198at2759"/>
<dbReference type="Gene3D" id="3.40.630.30">
    <property type="match status" value="1"/>
</dbReference>
<dbReference type="PANTHER" id="PTHR42791:SF5">
    <property type="entry name" value="HYPOTHETICAL ACETYLTRANSFERASE (EUROFUNG)"/>
    <property type="match status" value="1"/>
</dbReference>
<name>A0A5N5WIP0_9EURO</name>
<evidence type="ECO:0000259" key="1">
    <source>
        <dbReference type="PROSITE" id="PS51186"/>
    </source>
</evidence>
<dbReference type="InterPro" id="IPR052523">
    <property type="entry name" value="Trichothecene_AcTrans"/>
</dbReference>
<sequence>MYLKLDIAQEEDFPVLIAAEWHAFENPLQPIFRLYCPIINNDRAQSIADYTARHLADRKPQQDGDRKTESQWTKVIDSDTDVIVGGAQWIFITEPSVFVEHDDSVSSLAARHPEGGARIFATQAFKVLVEAEAKNRIKQSEECPYRYASLGTCFTIPAYRHNGVGDLLMQSGLKRVDERGMDAWIEAAPSAVPFYKRHGFVQKDIIQLDPRQPEGLARKEAEEWDAAARNTLPVGVCIMYRPARNDCVMSD</sequence>
<gene>
    <name evidence="2" type="ORF">BDV29DRAFT_71297</name>
</gene>
<dbReference type="PROSITE" id="PS51186">
    <property type="entry name" value="GNAT"/>
    <property type="match status" value="1"/>
</dbReference>
<dbReference type="SUPFAM" id="SSF55729">
    <property type="entry name" value="Acyl-CoA N-acyltransferases (Nat)"/>
    <property type="match status" value="1"/>
</dbReference>
<dbReference type="EMBL" id="ML732398">
    <property type="protein sequence ID" value="KAB8068353.1"/>
    <property type="molecule type" value="Genomic_DNA"/>
</dbReference>
<keyword evidence="3" id="KW-1185">Reference proteome</keyword>